<accession>A0AA38CLW6</accession>
<dbReference type="PANTHER" id="PTHR47841">
    <property type="entry name" value="DIACYLGLYCEROL KINASE THETA-LIKE-RELATED"/>
    <property type="match status" value="1"/>
</dbReference>
<evidence type="ECO:0000256" key="2">
    <source>
        <dbReference type="ARBA" id="ARBA00022737"/>
    </source>
</evidence>
<keyword evidence="2" id="KW-0677">Repeat</keyword>
<dbReference type="InterPro" id="IPR043145">
    <property type="entry name" value="Znf_ZZ_sf"/>
</dbReference>
<dbReference type="GO" id="GO:0008270">
    <property type="term" value="F:zinc ion binding"/>
    <property type="evidence" value="ECO:0007669"/>
    <property type="project" value="UniProtKB-KW"/>
</dbReference>
<dbReference type="PANTHER" id="PTHR47841:SF3">
    <property type="entry name" value="OS09G0492800 PROTEIN"/>
    <property type="match status" value="1"/>
</dbReference>
<protein>
    <recommendedName>
        <fullName evidence="5">Zinc finger PHD-type domain-containing protein</fullName>
    </recommendedName>
</protein>
<reference evidence="6 7" key="1">
    <citation type="journal article" date="2021" name="Nat. Plants">
        <title>The Taxus genome provides insights into paclitaxel biosynthesis.</title>
        <authorList>
            <person name="Xiong X."/>
            <person name="Gou J."/>
            <person name="Liao Q."/>
            <person name="Li Y."/>
            <person name="Zhou Q."/>
            <person name="Bi G."/>
            <person name="Li C."/>
            <person name="Du R."/>
            <person name="Wang X."/>
            <person name="Sun T."/>
            <person name="Guo L."/>
            <person name="Liang H."/>
            <person name="Lu P."/>
            <person name="Wu Y."/>
            <person name="Zhang Z."/>
            <person name="Ro D.K."/>
            <person name="Shang Y."/>
            <person name="Huang S."/>
            <person name="Yan J."/>
        </authorList>
    </citation>
    <scope>NUCLEOTIDE SEQUENCE [LARGE SCALE GENOMIC DNA]</scope>
    <source>
        <strain evidence="6">Ta-2019</strain>
    </source>
</reference>
<evidence type="ECO:0000256" key="4">
    <source>
        <dbReference type="ARBA" id="ARBA00022833"/>
    </source>
</evidence>
<comment type="caution">
    <text evidence="6">The sequence shown here is derived from an EMBL/GenBank/DDBJ whole genome shotgun (WGS) entry which is preliminary data.</text>
</comment>
<evidence type="ECO:0000313" key="7">
    <source>
        <dbReference type="Proteomes" id="UP000824469"/>
    </source>
</evidence>
<dbReference type="SUPFAM" id="SSF57889">
    <property type="entry name" value="Cysteine-rich domain"/>
    <property type="match status" value="2"/>
</dbReference>
<organism evidence="6 7">
    <name type="scientific">Taxus chinensis</name>
    <name type="common">Chinese yew</name>
    <name type="synonym">Taxus wallichiana var. chinensis</name>
    <dbReference type="NCBI Taxonomy" id="29808"/>
    <lineage>
        <taxon>Eukaryota</taxon>
        <taxon>Viridiplantae</taxon>
        <taxon>Streptophyta</taxon>
        <taxon>Embryophyta</taxon>
        <taxon>Tracheophyta</taxon>
        <taxon>Spermatophyta</taxon>
        <taxon>Pinopsida</taxon>
        <taxon>Pinidae</taxon>
        <taxon>Conifers II</taxon>
        <taxon>Cupressales</taxon>
        <taxon>Taxaceae</taxon>
        <taxon>Taxus</taxon>
    </lineage>
</organism>
<dbReference type="OMA" id="CVSMNTR"/>
<keyword evidence="1" id="KW-0479">Metal-binding</keyword>
<name>A0AA38CLW6_TAXCH</name>
<dbReference type="SMART" id="SM00249">
    <property type="entry name" value="PHD"/>
    <property type="match status" value="1"/>
</dbReference>
<evidence type="ECO:0000256" key="3">
    <source>
        <dbReference type="ARBA" id="ARBA00022771"/>
    </source>
</evidence>
<feature type="non-terminal residue" evidence="6">
    <location>
        <position position="1"/>
    </location>
</feature>
<dbReference type="InterPro" id="IPR004146">
    <property type="entry name" value="DC1"/>
</dbReference>
<evidence type="ECO:0000256" key="1">
    <source>
        <dbReference type="ARBA" id="ARBA00022723"/>
    </source>
</evidence>
<dbReference type="AlphaFoldDB" id="A0AA38CLW6"/>
<proteinExistence type="predicted"/>
<dbReference type="InterPro" id="IPR001965">
    <property type="entry name" value="Znf_PHD"/>
</dbReference>
<dbReference type="Pfam" id="PF03107">
    <property type="entry name" value="C1_2"/>
    <property type="match status" value="3"/>
</dbReference>
<gene>
    <name evidence="6" type="ORF">KI387_011680</name>
</gene>
<dbReference type="Proteomes" id="UP000824469">
    <property type="component" value="Unassembled WGS sequence"/>
</dbReference>
<dbReference type="EMBL" id="JAHRHJ020000009">
    <property type="protein sequence ID" value="KAH9300097.1"/>
    <property type="molecule type" value="Genomic_DNA"/>
</dbReference>
<sequence>VTVDKEIRHFSHSQHALNMAHQPYLYICNGCKEPGAGPRYRCNQCNFNIHEFCSKAPATLTHPYHTLHQLIFHSKPSALKKSKCFVCGKATNGFAFRCSTCNFSLHPCCSQLPAILFVKAHPQHTLKLLPSSPYTCNFCKKRGTTWVYCCTACGFYLHALCAKTAINSMEAEGTYVPEKQSKFGRAVRYASHVTQLFVDSLVESLGQGAGDAILDNFTRGINPIKTEEL</sequence>
<keyword evidence="7" id="KW-1185">Reference proteome</keyword>
<dbReference type="InterPro" id="IPR046349">
    <property type="entry name" value="C1-like_sf"/>
</dbReference>
<evidence type="ECO:0000313" key="6">
    <source>
        <dbReference type="EMBL" id="KAH9300097.1"/>
    </source>
</evidence>
<evidence type="ECO:0000259" key="5">
    <source>
        <dbReference type="SMART" id="SM00249"/>
    </source>
</evidence>
<keyword evidence="4" id="KW-0862">Zinc</keyword>
<feature type="domain" description="Zinc finger PHD-type" evidence="5">
    <location>
        <begin position="83"/>
        <end position="140"/>
    </location>
</feature>
<dbReference type="Gene3D" id="3.30.60.90">
    <property type="match status" value="1"/>
</dbReference>
<keyword evidence="3" id="KW-0863">Zinc-finger</keyword>